<proteinExistence type="predicted"/>
<dbReference type="HOGENOM" id="CLU_1488394_0_0_11"/>
<dbReference type="Proteomes" id="UP000002200">
    <property type="component" value="Chromosome"/>
</dbReference>
<reference evidence="2 3" key="1">
    <citation type="journal article" date="2003" name="Genome Res.">
        <title>Tropheryma whipplei twist: a human pathogenic Actinobacteria with a reduced genome.</title>
        <authorList>
            <person name="Raoult D."/>
            <person name="Ogata H."/>
            <person name="Audic S."/>
            <person name="Robert C."/>
            <person name="Suhre K."/>
            <person name="Drancourt M."/>
            <person name="Claverie J.-M."/>
        </authorList>
    </citation>
    <scope>NUCLEOTIDE SEQUENCE [LARGE SCALE GENOMIC DNA]</scope>
    <source>
        <strain evidence="2 3">Twist</strain>
    </source>
</reference>
<evidence type="ECO:0000313" key="2">
    <source>
        <dbReference type="EMBL" id="AAO44750.1"/>
    </source>
</evidence>
<name>Q83FQ9_TROWT</name>
<feature type="chain" id="PRO_5004297842" evidence="1">
    <location>
        <begin position="29"/>
        <end position="192"/>
    </location>
</feature>
<keyword evidence="3" id="KW-1185">Reference proteome</keyword>
<dbReference type="RefSeq" id="WP_011102711.1">
    <property type="nucleotide sequence ID" value="NC_004572.3"/>
</dbReference>
<evidence type="ECO:0000256" key="1">
    <source>
        <dbReference type="SAM" id="SignalP"/>
    </source>
</evidence>
<dbReference type="EMBL" id="AE014184">
    <property type="protein sequence ID" value="AAO44750.1"/>
    <property type="molecule type" value="Genomic_DNA"/>
</dbReference>
<organism evidence="2 3">
    <name type="scientific">Tropheryma whipplei (strain Twist)</name>
    <name type="common">Whipple's bacillus</name>
    <dbReference type="NCBI Taxonomy" id="203267"/>
    <lineage>
        <taxon>Bacteria</taxon>
        <taxon>Bacillati</taxon>
        <taxon>Actinomycetota</taxon>
        <taxon>Actinomycetes</taxon>
        <taxon>Micrococcales</taxon>
        <taxon>Tropherymataceae</taxon>
        <taxon>Tropheryma</taxon>
    </lineage>
</organism>
<dbReference type="KEGG" id="twh:TWT_653"/>
<keyword evidence="1" id="KW-0732">Signal</keyword>
<evidence type="ECO:0000313" key="3">
    <source>
        <dbReference type="Proteomes" id="UP000002200"/>
    </source>
</evidence>
<protein>
    <submittedName>
        <fullName evidence="2">Uncharacterized protein</fullName>
    </submittedName>
</protein>
<dbReference type="STRING" id="203267.TWT_653"/>
<gene>
    <name evidence="2" type="ordered locus">TWT_653</name>
</gene>
<dbReference type="AlphaFoldDB" id="Q83FQ9"/>
<accession>Q83FQ9</accession>
<sequence>MPKTNMKFLITTLSVIFSLIFIATPTYATTSVTTDKAVATTTEPKANQIIKELEQAGFTKQVTGNKRQETITLTKDGVTVTLTHVTQQTRNSTDRWVIGVTDLYYGTDAWGFYLKAGWSLQAALVAVTSVVPSGVPLKAALRVILPALLKGAVKFAGSLDGVVKDVNDMLSWPCPPFQPRYIRFDPFRTKCG</sequence>
<feature type="signal peptide" evidence="1">
    <location>
        <begin position="1"/>
        <end position="28"/>
    </location>
</feature>